<accession>A0A5R9JDY5</accession>
<gene>
    <name evidence="2" type="ORF">FE263_07830</name>
</gene>
<name>A0A5R9JDY5_9PROT</name>
<dbReference type="GO" id="GO:0016491">
    <property type="term" value="F:oxidoreductase activity"/>
    <property type="evidence" value="ECO:0007669"/>
    <property type="project" value="InterPro"/>
</dbReference>
<dbReference type="EMBL" id="VCDI01000002">
    <property type="protein sequence ID" value="TLU73626.1"/>
    <property type="molecule type" value="Genomic_DNA"/>
</dbReference>
<reference evidence="2 3" key="1">
    <citation type="submission" date="2019-05" db="EMBL/GenBank/DDBJ databases">
        <authorList>
            <person name="Pankratov T."/>
            <person name="Grouzdev D."/>
        </authorList>
    </citation>
    <scope>NUCLEOTIDE SEQUENCE [LARGE SCALE GENOMIC DNA]</scope>
    <source>
        <strain evidence="2 3">KEBCLARHB70R</strain>
    </source>
</reference>
<evidence type="ECO:0000313" key="3">
    <source>
        <dbReference type="Proteomes" id="UP000305654"/>
    </source>
</evidence>
<comment type="caution">
    <text evidence="2">The sequence shown here is derived from an EMBL/GenBank/DDBJ whole genome shotgun (WGS) entry which is preliminary data.</text>
</comment>
<dbReference type="InterPro" id="IPR020471">
    <property type="entry name" value="AKR"/>
</dbReference>
<dbReference type="Pfam" id="PF00248">
    <property type="entry name" value="Aldo_ket_red"/>
    <property type="match status" value="1"/>
</dbReference>
<protein>
    <submittedName>
        <fullName evidence="2">Aldo/keto reductase</fullName>
    </submittedName>
</protein>
<evidence type="ECO:0000313" key="2">
    <source>
        <dbReference type="EMBL" id="TLU73626.1"/>
    </source>
</evidence>
<organism evidence="2 3">
    <name type="scientific">Lichenicoccus roseus</name>
    <dbReference type="NCBI Taxonomy" id="2683649"/>
    <lineage>
        <taxon>Bacteria</taxon>
        <taxon>Pseudomonadati</taxon>
        <taxon>Pseudomonadota</taxon>
        <taxon>Alphaproteobacteria</taxon>
        <taxon>Acetobacterales</taxon>
        <taxon>Acetobacteraceae</taxon>
        <taxon>Lichenicoccus</taxon>
    </lineage>
</organism>
<dbReference type="OrthoDB" id="9768851at2"/>
<dbReference type="Proteomes" id="UP000305654">
    <property type="component" value="Unassembled WGS sequence"/>
</dbReference>
<dbReference type="InterPro" id="IPR023210">
    <property type="entry name" value="NADP_OxRdtase_dom"/>
</dbReference>
<dbReference type="Gene3D" id="3.20.20.100">
    <property type="entry name" value="NADP-dependent oxidoreductase domain"/>
    <property type="match status" value="1"/>
</dbReference>
<dbReference type="GO" id="GO:0005829">
    <property type="term" value="C:cytosol"/>
    <property type="evidence" value="ECO:0007669"/>
    <property type="project" value="TreeGrafter"/>
</dbReference>
<dbReference type="PANTHER" id="PTHR42686">
    <property type="entry name" value="GH17980P-RELATED"/>
    <property type="match status" value="1"/>
</dbReference>
<evidence type="ECO:0000259" key="1">
    <source>
        <dbReference type="Pfam" id="PF00248"/>
    </source>
</evidence>
<proteinExistence type="predicted"/>
<dbReference type="PANTHER" id="PTHR42686:SF1">
    <property type="entry name" value="GH17980P-RELATED"/>
    <property type="match status" value="1"/>
</dbReference>
<dbReference type="InterPro" id="IPR036812">
    <property type="entry name" value="NAD(P)_OxRdtase_dom_sf"/>
</dbReference>
<keyword evidence="3" id="KW-1185">Reference proteome</keyword>
<dbReference type="AlphaFoldDB" id="A0A5R9JDY5"/>
<feature type="domain" description="NADP-dependent oxidoreductase" evidence="1">
    <location>
        <begin position="15"/>
        <end position="320"/>
    </location>
</feature>
<sequence length="350" mass="37850">MPTRSLGRSGLAVSRLGFGANAIGNLYVALDENDARDAVDAAWDSGVRYYDTAPLYGHGLSERRLGDRLRVRPRDDYVLSSKVGRLLRPHGRTTPHRLSVAEGGIFEGELPFRPEFDFSYDATMRSFEDSLQRLGLARIDILLIHDADEWTHGDAIGDRLREVETGALRALRRLRDEGAISAFGAGVNQATACERLMDLGEFDCFLLAGRYTLLEQDALDGLLPRCMAQGVSIILGAPFNSGILATGAIPGARYNYQPADTTILERVARIEAVCGAHDVPLAAAALQFVLAHPAVASVIPGARSAAEARRNAELVATRIPVALWDDLRAERLLRPDAPSPATVQAGASLK</sequence>
<dbReference type="SUPFAM" id="SSF51430">
    <property type="entry name" value="NAD(P)-linked oxidoreductase"/>
    <property type="match status" value="1"/>
</dbReference>